<dbReference type="AlphaFoldDB" id="A0A0C9MJ07"/>
<accession>A0A0C9MJ07</accession>
<dbReference type="PANTHER" id="PTHR12329:SF16">
    <property type="entry name" value="BAG FAMILY MOLECULAR CHAPERONE REGULATOR 1"/>
    <property type="match status" value="1"/>
</dbReference>
<dbReference type="PROSITE" id="PS51035">
    <property type="entry name" value="BAG"/>
    <property type="match status" value="1"/>
</dbReference>
<dbReference type="GO" id="GO:0005829">
    <property type="term" value="C:cytosol"/>
    <property type="evidence" value="ECO:0007669"/>
    <property type="project" value="TreeGrafter"/>
</dbReference>
<dbReference type="Gene3D" id="1.20.58.120">
    <property type="entry name" value="BAG domain"/>
    <property type="match status" value="1"/>
</dbReference>
<dbReference type="InterPro" id="IPR029071">
    <property type="entry name" value="Ubiquitin-like_domsf"/>
</dbReference>
<name>A0A0C9MJ07_9FUNG</name>
<feature type="region of interest" description="Disordered" evidence="2">
    <location>
        <begin position="79"/>
        <end position="145"/>
    </location>
</feature>
<reference evidence="5" key="1">
    <citation type="submission" date="2014-09" db="EMBL/GenBank/DDBJ databases">
        <title>Draft genome sequence of an oleaginous Mucoromycotina fungus Mucor ambiguus NBRC6742.</title>
        <authorList>
            <person name="Takeda I."/>
            <person name="Yamane N."/>
            <person name="Morita T."/>
            <person name="Tamano K."/>
            <person name="Machida M."/>
            <person name="Baker S."/>
            <person name="Koike H."/>
        </authorList>
    </citation>
    <scope>NUCLEOTIDE SEQUENCE</scope>
    <source>
        <strain evidence="5">NBRC 6742</strain>
    </source>
</reference>
<dbReference type="PROSITE" id="PS50053">
    <property type="entry name" value="UBIQUITIN_2"/>
    <property type="match status" value="1"/>
</dbReference>
<dbReference type="EMBL" id="DF836697">
    <property type="protein sequence ID" value="GAN10821.1"/>
    <property type="molecule type" value="Genomic_DNA"/>
</dbReference>
<dbReference type="GO" id="GO:0051087">
    <property type="term" value="F:protein-folding chaperone binding"/>
    <property type="evidence" value="ECO:0007669"/>
    <property type="project" value="InterPro"/>
</dbReference>
<dbReference type="InterPro" id="IPR036533">
    <property type="entry name" value="BAG_dom_sf"/>
</dbReference>
<feature type="compositionally biased region" description="Basic residues" evidence="2">
    <location>
        <begin position="92"/>
        <end position="101"/>
    </location>
</feature>
<dbReference type="InterPro" id="IPR039773">
    <property type="entry name" value="BAG_chaperone_regulator"/>
</dbReference>
<protein>
    <recommendedName>
        <fullName evidence="7">BAG domain-containing protein</fullName>
    </recommendedName>
</protein>
<feature type="compositionally biased region" description="Low complexity" evidence="2">
    <location>
        <begin position="122"/>
        <end position="144"/>
    </location>
</feature>
<evidence type="ECO:0000256" key="2">
    <source>
        <dbReference type="SAM" id="MobiDB-lite"/>
    </source>
</evidence>
<dbReference type="STRING" id="91626.A0A0C9MJ07"/>
<dbReference type="Gene3D" id="3.10.20.90">
    <property type="entry name" value="Phosphatidylinositol 3-kinase Catalytic Subunit, Chain A, domain 1"/>
    <property type="match status" value="1"/>
</dbReference>
<keyword evidence="1" id="KW-0143">Chaperone</keyword>
<feature type="compositionally biased region" description="Pro residues" evidence="2">
    <location>
        <begin position="112"/>
        <end position="121"/>
    </location>
</feature>
<dbReference type="InterPro" id="IPR000626">
    <property type="entry name" value="Ubiquitin-like_dom"/>
</dbReference>
<evidence type="ECO:0000313" key="5">
    <source>
        <dbReference type="EMBL" id="GAN10821.1"/>
    </source>
</evidence>
<evidence type="ECO:0000256" key="1">
    <source>
        <dbReference type="ARBA" id="ARBA00023186"/>
    </source>
</evidence>
<dbReference type="SMART" id="SM00264">
    <property type="entry name" value="BAG"/>
    <property type="match status" value="1"/>
</dbReference>
<evidence type="ECO:0000259" key="4">
    <source>
        <dbReference type="PROSITE" id="PS51035"/>
    </source>
</evidence>
<dbReference type="Pfam" id="PF02179">
    <property type="entry name" value="BAG"/>
    <property type="match status" value="1"/>
</dbReference>
<gene>
    <name evidence="5" type="ORF">MAM1_0408c10371</name>
</gene>
<dbReference type="GO" id="GO:0050821">
    <property type="term" value="P:protein stabilization"/>
    <property type="evidence" value="ECO:0007669"/>
    <property type="project" value="TreeGrafter"/>
</dbReference>
<dbReference type="SUPFAM" id="SSF63491">
    <property type="entry name" value="BAG domain"/>
    <property type="match status" value="1"/>
</dbReference>
<dbReference type="InterPro" id="IPR003103">
    <property type="entry name" value="BAG_domain"/>
</dbReference>
<organism evidence="5">
    <name type="scientific">Mucor ambiguus</name>
    <dbReference type="NCBI Taxonomy" id="91626"/>
    <lineage>
        <taxon>Eukaryota</taxon>
        <taxon>Fungi</taxon>
        <taxon>Fungi incertae sedis</taxon>
        <taxon>Mucoromycota</taxon>
        <taxon>Mucoromycotina</taxon>
        <taxon>Mucoromycetes</taxon>
        <taxon>Mucorales</taxon>
        <taxon>Mucorineae</taxon>
        <taxon>Mucoraceae</taxon>
        <taxon>Mucor</taxon>
    </lineage>
</organism>
<dbReference type="PANTHER" id="PTHR12329">
    <property type="entry name" value="BCL2-ASSOCIATED ATHANOGENE"/>
    <property type="match status" value="1"/>
</dbReference>
<dbReference type="GO" id="GO:0016020">
    <property type="term" value="C:membrane"/>
    <property type="evidence" value="ECO:0007669"/>
    <property type="project" value="TreeGrafter"/>
</dbReference>
<dbReference type="Pfam" id="PF14560">
    <property type="entry name" value="Ubiquitin_2"/>
    <property type="match status" value="1"/>
</dbReference>
<dbReference type="SUPFAM" id="SSF54236">
    <property type="entry name" value="Ubiquitin-like"/>
    <property type="match status" value="1"/>
</dbReference>
<dbReference type="GO" id="GO:0005634">
    <property type="term" value="C:nucleus"/>
    <property type="evidence" value="ECO:0007669"/>
    <property type="project" value="TreeGrafter"/>
</dbReference>
<proteinExistence type="predicted"/>
<evidence type="ECO:0000259" key="3">
    <source>
        <dbReference type="PROSITE" id="PS50053"/>
    </source>
</evidence>
<dbReference type="GO" id="GO:0000774">
    <property type="term" value="F:adenyl-nucleotide exchange factor activity"/>
    <property type="evidence" value="ECO:0007669"/>
    <property type="project" value="TreeGrafter"/>
</dbReference>
<keyword evidence="6" id="KW-1185">Reference proteome</keyword>
<dbReference type="OrthoDB" id="417450at2759"/>
<sequence length="261" mass="29073">MSANLEIKWSGKRFPVEFSSTKELEQTTVKQLKQICERITGVSPKDMKINAFGALMNNDDMPLSVYGLRPGCYVTLKVTKHKKSASREEKPHHHHGKHHHKEAPNNKQTSHGPPPPLPNRPTPTASAPAQSSPAQPAPAATSSSELQGEAILLDQLQKIQDKIDKDITPQVRKYEKTVKEFLNQPTKTDKEKKKQIYMGAYLGEQLMHVLFDLDGFTCGPDNLNARQARKEAVKSAQSLLDTVDEIKAVVKNVAVIDPKEE</sequence>
<evidence type="ECO:0000313" key="6">
    <source>
        <dbReference type="Proteomes" id="UP000053815"/>
    </source>
</evidence>
<feature type="domain" description="BAG" evidence="4">
    <location>
        <begin position="178"/>
        <end position="247"/>
    </location>
</feature>
<evidence type="ECO:0008006" key="7">
    <source>
        <dbReference type="Google" id="ProtNLM"/>
    </source>
</evidence>
<dbReference type="Proteomes" id="UP000053815">
    <property type="component" value="Unassembled WGS sequence"/>
</dbReference>
<feature type="domain" description="Ubiquitin-like" evidence="3">
    <location>
        <begin position="26"/>
        <end position="83"/>
    </location>
</feature>